<dbReference type="Proteomes" id="UP000007263">
    <property type="component" value="Segment"/>
</dbReference>
<keyword evidence="3" id="KW-1185">Reference proteome</keyword>
<dbReference type="GeneID" id="14006833"/>
<dbReference type="OrthoDB" id="6333at10239"/>
<protein>
    <submittedName>
        <fullName evidence="2">Uncharacterized protein</fullName>
    </submittedName>
</protein>
<gene>
    <name evidence="2" type="ORF">EcP1_gp54</name>
</gene>
<name>E9NIH9_9CAUD</name>
<keyword evidence="1" id="KW-0175">Coiled coil</keyword>
<proteinExistence type="predicted"/>
<dbReference type="RefSeq" id="YP_007003177.1">
    <property type="nucleotide sequence ID" value="NC_019485.1"/>
</dbReference>
<dbReference type="KEGG" id="vg:14006833"/>
<sequence>MVDIIKPEDSNTTIVVRKLTDEDLTEQKLDGNGTFDKLMRTVTAHLEDQYDKNRIVGDQFATVYLGSLSEVLQQSVMFLLERDKAWLANELAKKQIELAEQELALKAIQIENEKKQGQLHDAQIALIWQKVDTEKAQTQGKIDDKPVSGLVGSQIKLYEQQRLGFQRDAESKFLKIMTDTWITRKTVDEGTPLPNGMDTQKLEEYISNTWIKVDKENSVI</sequence>
<evidence type="ECO:0000313" key="3">
    <source>
        <dbReference type="Proteomes" id="UP000007263"/>
    </source>
</evidence>
<accession>E9NIH9</accession>
<reference evidence="2 3" key="1">
    <citation type="submission" date="2010-11" db="EMBL/GenBank/DDBJ databases">
        <title>Complete nucleotide sequence of the bacteriophage EcP1, a new member of the N4-like viruses.</title>
        <authorList>
            <person name="Zhu J."/>
            <person name="Rao X."/>
            <person name="Tan Y."/>
            <person name="Hu Z."/>
            <person name="Xiong K."/>
            <person name="Chen Z."/>
            <person name="Li S."/>
            <person name="Yang J."/>
            <person name="Jin X."/>
            <person name="Chen Y."/>
            <person name="Hu F."/>
        </authorList>
    </citation>
    <scope>NUCLEOTIDE SEQUENCE [LARGE SCALE GENOMIC DNA]</scope>
</reference>
<dbReference type="EMBL" id="HQ641380">
    <property type="protein sequence ID" value="ADU79205.1"/>
    <property type="molecule type" value="Genomic_DNA"/>
</dbReference>
<evidence type="ECO:0000256" key="1">
    <source>
        <dbReference type="SAM" id="Coils"/>
    </source>
</evidence>
<organism evidence="2 3">
    <name type="scientific">Enterobacter phage EcP1</name>
    <dbReference type="NCBI Taxonomy" id="942016"/>
    <lineage>
        <taxon>Viruses</taxon>
        <taxon>Duplodnaviria</taxon>
        <taxon>Heunggongvirae</taxon>
        <taxon>Uroviricota</taxon>
        <taxon>Caudoviricetes</taxon>
        <taxon>Schitoviridae</taxon>
        <taxon>Eceepunavirus</taxon>
        <taxon>Eceepunavirus EcP1</taxon>
    </lineage>
</organism>
<feature type="coiled-coil region" evidence="1">
    <location>
        <begin position="89"/>
        <end position="118"/>
    </location>
</feature>
<evidence type="ECO:0000313" key="2">
    <source>
        <dbReference type="EMBL" id="ADU79205.1"/>
    </source>
</evidence>